<sequence>MKIKISLLITIMSILVAGCSINNKEDNYVADSVTKQKTMTKVQNDASEIIDKDYDYVIKNMGIPRSIFYYINLSDVEKSKTVEELIDEKTFKVLTYPKNTEDSNIEKSALYISLEDNKVIDVETRGLLEGSEEVSTDDSYIIIEKRREEAKLLSKDIEGLDFKKYMGVNIKDFESLLGDNSYDFKIFDKSRKENVIGYLLKEDSGEIKKALVISKEGKNIKNIKIIDKKSSVNSILGSIIRD</sequence>
<protein>
    <recommendedName>
        <fullName evidence="4">Lipoprotein</fullName>
    </recommendedName>
</protein>
<dbReference type="Proteomes" id="UP000243255">
    <property type="component" value="Unassembled WGS sequence"/>
</dbReference>
<dbReference type="PROSITE" id="PS51257">
    <property type="entry name" value="PROKAR_LIPOPROTEIN"/>
    <property type="match status" value="1"/>
</dbReference>
<dbReference type="OrthoDB" id="1749668at2"/>
<organism evidence="2 3">
    <name type="scientific">Asaccharospora irregularis DSM 2635</name>
    <dbReference type="NCBI Taxonomy" id="1121321"/>
    <lineage>
        <taxon>Bacteria</taxon>
        <taxon>Bacillati</taxon>
        <taxon>Bacillota</taxon>
        <taxon>Clostridia</taxon>
        <taxon>Peptostreptococcales</taxon>
        <taxon>Peptostreptococcaceae</taxon>
        <taxon>Asaccharospora</taxon>
    </lineage>
</organism>
<proteinExistence type="predicted"/>
<accession>A0A1M5P9I3</accession>
<dbReference type="RefSeq" id="WP_073125888.1">
    <property type="nucleotide sequence ID" value="NZ_BAABCH010000098.1"/>
</dbReference>
<evidence type="ECO:0000313" key="3">
    <source>
        <dbReference type="Proteomes" id="UP000243255"/>
    </source>
</evidence>
<name>A0A1M5P9I3_9FIRM</name>
<reference evidence="3" key="1">
    <citation type="submission" date="2016-11" db="EMBL/GenBank/DDBJ databases">
        <authorList>
            <person name="Varghese N."/>
            <person name="Submissions S."/>
        </authorList>
    </citation>
    <scope>NUCLEOTIDE SEQUENCE [LARGE SCALE GENOMIC DNA]</scope>
    <source>
        <strain evidence="3">DSM 2635</strain>
    </source>
</reference>
<evidence type="ECO:0000313" key="2">
    <source>
        <dbReference type="EMBL" id="SHG98357.1"/>
    </source>
</evidence>
<keyword evidence="3" id="KW-1185">Reference proteome</keyword>
<gene>
    <name evidence="2" type="ORF">SAMN04488530_11346</name>
</gene>
<keyword evidence="1" id="KW-0732">Signal</keyword>
<feature type="chain" id="PRO_5039299759" description="Lipoprotein" evidence="1">
    <location>
        <begin position="18"/>
        <end position="242"/>
    </location>
</feature>
<evidence type="ECO:0000256" key="1">
    <source>
        <dbReference type="SAM" id="SignalP"/>
    </source>
</evidence>
<dbReference type="AlphaFoldDB" id="A0A1M5P9I3"/>
<feature type="signal peptide" evidence="1">
    <location>
        <begin position="1"/>
        <end position="17"/>
    </location>
</feature>
<evidence type="ECO:0008006" key="4">
    <source>
        <dbReference type="Google" id="ProtNLM"/>
    </source>
</evidence>
<dbReference type="EMBL" id="FQWX01000013">
    <property type="protein sequence ID" value="SHG98357.1"/>
    <property type="molecule type" value="Genomic_DNA"/>
</dbReference>